<evidence type="ECO:0000256" key="1">
    <source>
        <dbReference type="SAM" id="MobiDB-lite"/>
    </source>
</evidence>
<accession>A0ABN9QKD3</accession>
<keyword evidence="3" id="KW-1185">Reference proteome</keyword>
<feature type="non-terminal residue" evidence="2">
    <location>
        <position position="296"/>
    </location>
</feature>
<proteinExistence type="predicted"/>
<dbReference type="EMBL" id="CAUYUJ010003731">
    <property type="protein sequence ID" value="CAK0806528.1"/>
    <property type="molecule type" value="Genomic_DNA"/>
</dbReference>
<comment type="caution">
    <text evidence="2">The sequence shown here is derived from an EMBL/GenBank/DDBJ whole genome shotgun (WGS) entry which is preliminary data.</text>
</comment>
<organism evidence="2 3">
    <name type="scientific">Prorocentrum cordatum</name>
    <dbReference type="NCBI Taxonomy" id="2364126"/>
    <lineage>
        <taxon>Eukaryota</taxon>
        <taxon>Sar</taxon>
        <taxon>Alveolata</taxon>
        <taxon>Dinophyceae</taxon>
        <taxon>Prorocentrales</taxon>
        <taxon>Prorocentraceae</taxon>
        <taxon>Prorocentrum</taxon>
    </lineage>
</organism>
<feature type="region of interest" description="Disordered" evidence="1">
    <location>
        <begin position="1"/>
        <end position="58"/>
    </location>
</feature>
<name>A0ABN9QKD3_9DINO</name>
<sequence length="296" mass="31784">MADGPQHRLASMQPEGAPTEDEDSVTTACPEMDREMPGQAEAALPAPQRPREKSLGGLVQQFEQAVGDFQQVLTPGAAGSPDKFPTFSTLLGSSPASPVYTASPGSSIFPGIRPTSPGVRVTGNDKAHVELVTEDVLDARIAQLTHAMHAQLAHAIHEELASLEARLQSSFEALGARCAALEKRDGEHAQELTSLESRLHEALGARCAALEKKGGEQAQDLERYGHHQRALAERVDGLQRQSAEQDKRVAQELEQLGHTSGQALDSLRLVGPRLDKMAQGHRDSVEALELANQQLV</sequence>
<evidence type="ECO:0000313" key="2">
    <source>
        <dbReference type="EMBL" id="CAK0806528.1"/>
    </source>
</evidence>
<reference evidence="2" key="1">
    <citation type="submission" date="2023-10" db="EMBL/GenBank/DDBJ databases">
        <authorList>
            <person name="Chen Y."/>
            <person name="Shah S."/>
            <person name="Dougan E. K."/>
            <person name="Thang M."/>
            <person name="Chan C."/>
        </authorList>
    </citation>
    <scope>NUCLEOTIDE SEQUENCE [LARGE SCALE GENOMIC DNA]</scope>
</reference>
<gene>
    <name evidence="2" type="ORF">PCOR1329_LOCUS12719</name>
</gene>
<protein>
    <submittedName>
        <fullName evidence="2">Uncharacterized protein</fullName>
    </submittedName>
</protein>
<dbReference type="Proteomes" id="UP001189429">
    <property type="component" value="Unassembled WGS sequence"/>
</dbReference>
<evidence type="ECO:0000313" key="3">
    <source>
        <dbReference type="Proteomes" id="UP001189429"/>
    </source>
</evidence>